<evidence type="ECO:0000256" key="3">
    <source>
        <dbReference type="ARBA" id="ARBA00022692"/>
    </source>
</evidence>
<dbReference type="PANTHER" id="PTHR31040">
    <property type="entry name" value="NURIM"/>
    <property type="match status" value="1"/>
</dbReference>
<proteinExistence type="inferred from homology"/>
<dbReference type="Gene3D" id="1.20.120.1630">
    <property type="match status" value="1"/>
</dbReference>
<evidence type="ECO:0000256" key="4">
    <source>
        <dbReference type="ARBA" id="ARBA00022989"/>
    </source>
</evidence>
<dbReference type="PANTHER" id="PTHR31040:SF1">
    <property type="entry name" value="NURIM"/>
    <property type="match status" value="1"/>
</dbReference>
<evidence type="ECO:0000256" key="2">
    <source>
        <dbReference type="ARBA" id="ARBA00010631"/>
    </source>
</evidence>
<evidence type="ECO:0000256" key="5">
    <source>
        <dbReference type="ARBA" id="ARBA00023136"/>
    </source>
</evidence>
<keyword evidence="5 6" id="KW-0472">Membrane</keyword>
<reference evidence="7" key="1">
    <citation type="submission" date="2019-02" db="EMBL/GenBank/DDBJ databases">
        <authorList>
            <person name="Gruber-Vodicka R. H."/>
            <person name="Seah K. B. B."/>
        </authorList>
    </citation>
    <scope>NUCLEOTIDE SEQUENCE</scope>
    <source>
        <strain evidence="7">BECK_S313</strain>
    </source>
</reference>
<name>A0A450WJ57_9GAMM</name>
<dbReference type="GO" id="GO:0032259">
    <property type="term" value="P:methylation"/>
    <property type="evidence" value="ECO:0007669"/>
    <property type="project" value="UniProtKB-KW"/>
</dbReference>
<evidence type="ECO:0000256" key="6">
    <source>
        <dbReference type="SAM" id="Phobius"/>
    </source>
</evidence>
<feature type="transmembrane region" description="Helical" evidence="6">
    <location>
        <begin position="196"/>
        <end position="213"/>
    </location>
</feature>
<comment type="subcellular location">
    <subcellularLocation>
        <location evidence="1">Membrane</location>
        <topology evidence="1">Multi-pass membrane protein</topology>
    </subcellularLocation>
</comment>
<feature type="transmembrane region" description="Helical" evidence="6">
    <location>
        <begin position="84"/>
        <end position="102"/>
    </location>
</feature>
<dbReference type="GO" id="GO:0008168">
    <property type="term" value="F:methyltransferase activity"/>
    <property type="evidence" value="ECO:0007669"/>
    <property type="project" value="UniProtKB-KW"/>
</dbReference>
<evidence type="ECO:0000313" key="7">
    <source>
        <dbReference type="EMBL" id="VFK17070.1"/>
    </source>
</evidence>
<protein>
    <submittedName>
        <fullName evidence="7">Protein-S-isoprenylcysteine O-methyltransferase Ste14</fullName>
    </submittedName>
</protein>
<evidence type="ECO:0000256" key="1">
    <source>
        <dbReference type="ARBA" id="ARBA00004141"/>
    </source>
</evidence>
<feature type="transmembrane region" description="Helical" evidence="6">
    <location>
        <begin position="40"/>
        <end position="63"/>
    </location>
</feature>
<feature type="transmembrane region" description="Helical" evidence="6">
    <location>
        <begin position="9"/>
        <end position="34"/>
    </location>
</feature>
<accession>A0A450WJ57</accession>
<dbReference type="AlphaFoldDB" id="A0A450WJ57"/>
<feature type="transmembrane region" description="Helical" evidence="6">
    <location>
        <begin position="164"/>
        <end position="190"/>
    </location>
</feature>
<organism evidence="7">
    <name type="scientific">Candidatus Kentrum sp. LPFa</name>
    <dbReference type="NCBI Taxonomy" id="2126335"/>
    <lineage>
        <taxon>Bacteria</taxon>
        <taxon>Pseudomonadati</taxon>
        <taxon>Pseudomonadota</taxon>
        <taxon>Gammaproteobacteria</taxon>
        <taxon>Candidatus Kentrum</taxon>
    </lineage>
</organism>
<keyword evidence="7" id="KW-0808">Transferase</keyword>
<keyword evidence="7" id="KW-0489">Methyltransferase</keyword>
<sequence>MYLPPLTNLAIYAVAGLSLILGFVSLIIFGVFLYTGSFSMVSLSLDTTGVLIFDACLCLVFVLQHTGMIRIHAKNRILQKNFKIVFSIASGIVLSLFVILWQESSFLIASADGFLRGLMRTVFFLGIAGQIWTTVSSMSVDPFGVQELMMRLDSRKNSASTAKLVITTGAYGWVRHPAYSTMLMLIWSYPDLTADRLLFNVLFTSWIIIGAILEERDLVGVFGEDYRAYQRTAPMLIPYRKPRRAKIQDR</sequence>
<dbReference type="InterPro" id="IPR033580">
    <property type="entry name" value="Nurim-like"/>
</dbReference>
<keyword evidence="4 6" id="KW-1133">Transmembrane helix</keyword>
<dbReference type="GO" id="GO:0016020">
    <property type="term" value="C:membrane"/>
    <property type="evidence" value="ECO:0007669"/>
    <property type="project" value="UniProtKB-SubCell"/>
</dbReference>
<gene>
    <name evidence="7" type="ORF">BECKLPF1236B_GA0070989_11091</name>
</gene>
<comment type="similarity">
    <text evidence="2">Belongs to the nurim family.</text>
</comment>
<dbReference type="EMBL" id="CAADFK010000109">
    <property type="protein sequence ID" value="VFK17070.1"/>
    <property type="molecule type" value="Genomic_DNA"/>
</dbReference>
<keyword evidence="3 6" id="KW-0812">Transmembrane</keyword>
<feature type="transmembrane region" description="Helical" evidence="6">
    <location>
        <begin position="122"/>
        <end position="143"/>
    </location>
</feature>